<dbReference type="EC" id="2.7.11.1" evidence="1"/>
<comment type="catalytic activity">
    <reaction evidence="8">
        <text>L-seryl-[protein] + ATP = O-phospho-L-seryl-[protein] + ADP + H(+)</text>
        <dbReference type="Rhea" id="RHEA:17989"/>
        <dbReference type="Rhea" id="RHEA-COMP:9863"/>
        <dbReference type="Rhea" id="RHEA-COMP:11604"/>
        <dbReference type="ChEBI" id="CHEBI:15378"/>
        <dbReference type="ChEBI" id="CHEBI:29999"/>
        <dbReference type="ChEBI" id="CHEBI:30616"/>
        <dbReference type="ChEBI" id="CHEBI:83421"/>
        <dbReference type="ChEBI" id="CHEBI:456216"/>
        <dbReference type="EC" id="2.7.11.1"/>
    </reaction>
</comment>
<dbReference type="InterPro" id="IPR000719">
    <property type="entry name" value="Prot_kinase_dom"/>
</dbReference>
<evidence type="ECO:0000313" key="11">
    <source>
        <dbReference type="EMBL" id="CAK8996487.1"/>
    </source>
</evidence>
<dbReference type="PROSITE" id="PS00108">
    <property type="entry name" value="PROTEIN_KINASE_ST"/>
    <property type="match status" value="1"/>
</dbReference>
<dbReference type="InterPro" id="IPR011009">
    <property type="entry name" value="Kinase-like_dom_sf"/>
</dbReference>
<dbReference type="PANTHER" id="PTHR44899">
    <property type="entry name" value="CAMK FAMILY PROTEIN KINASE"/>
    <property type="match status" value="1"/>
</dbReference>
<dbReference type="PANTHER" id="PTHR44899:SF3">
    <property type="entry name" value="SERINE_THREONINE-PROTEIN KINASE NEK1"/>
    <property type="match status" value="1"/>
</dbReference>
<dbReference type="Proteomes" id="UP001642484">
    <property type="component" value="Unassembled WGS sequence"/>
</dbReference>
<evidence type="ECO:0000256" key="3">
    <source>
        <dbReference type="ARBA" id="ARBA00022679"/>
    </source>
</evidence>
<evidence type="ECO:0000256" key="1">
    <source>
        <dbReference type="ARBA" id="ARBA00012513"/>
    </source>
</evidence>
<dbReference type="SUPFAM" id="SSF159501">
    <property type="entry name" value="EreA/ChaN-like"/>
    <property type="match status" value="1"/>
</dbReference>
<proteinExistence type="predicted"/>
<evidence type="ECO:0000313" key="12">
    <source>
        <dbReference type="Proteomes" id="UP001642484"/>
    </source>
</evidence>
<dbReference type="SMART" id="SM00220">
    <property type="entry name" value="S_TKc"/>
    <property type="match status" value="1"/>
</dbReference>
<dbReference type="InterPro" id="IPR017441">
    <property type="entry name" value="Protein_kinase_ATP_BS"/>
</dbReference>
<dbReference type="PROSITE" id="PS00107">
    <property type="entry name" value="PROTEIN_KINASE_ATP"/>
    <property type="match status" value="1"/>
</dbReference>
<evidence type="ECO:0000256" key="6">
    <source>
        <dbReference type="ARBA" id="ARBA00022840"/>
    </source>
</evidence>
<dbReference type="InterPro" id="IPR008271">
    <property type="entry name" value="Ser/Thr_kinase_AS"/>
</dbReference>
<keyword evidence="3" id="KW-0808">Transferase</keyword>
<sequence>MWEGLSHTQLPGLSWEDEYQLQRSIGSGSFGQVFLVLHKEEQREYVLKSIELQTASDEGRQQMELEVQLLRTMQHPNIVAYRDSFIDRSGHLCILMEYCEHGDIFTHLQDLRRTQIPHESQLLEWFTEIVWALQSLHQQKILHRDLKTQNIFLAGSRPPLAAKLGDFGVAKVLSSTADLAKTQIGTPFYMSPELINSHPYSYKSDVWGLGCVLYEIVNGHRAFDAQSLNGLALKIIKGSYTPISASCSQSTKQLIQAMLTKNPSHRPSLKEILHMPLIRSKILPAYRSSIAAGAADARPGMAGTWLAGAQSQRDGEEMEEFPKATFDIQGKLDASYQKNKEERRTTRCDTGAAGCPFGGTPGASRGSFTPEAALPVRTLVEGQDFAVFQRHGATAREASLKEMLETLASSAGMRAILMGEVHDDAVTHLLQLAVLKHLRRHGQRRLILSMEMFEMDVQEVLDEYVLHKAIREEDLLMDSRPWGNYLEDYRPLVQFCRDEGIRVIAANAPRRYVSMVSRKGEQFLRGLEANGCRSLLPPFPLPLPSPAYRRKFEETMSMPTLQSDTGGSCPFIGFSSEDLRSVRPETMQAQLLWDHAMAKSVAEALRADPEAPECVVLHLCGAFHCAHGLGIPEALPRYCPQLHPEAEVLHMGPKRCPEGVTNIICWPGSVGATLKAVRGGSVPKPLETMGDWVIITEETFQETKT</sequence>
<dbReference type="Pfam" id="PF00069">
    <property type="entry name" value="Pkinase"/>
    <property type="match status" value="1"/>
</dbReference>
<evidence type="ECO:0000256" key="8">
    <source>
        <dbReference type="ARBA" id="ARBA00048679"/>
    </source>
</evidence>
<keyword evidence="4 9" id="KW-0547">Nucleotide-binding</keyword>
<dbReference type="PROSITE" id="PS50011">
    <property type="entry name" value="PROTEIN_KINASE_DOM"/>
    <property type="match status" value="1"/>
</dbReference>
<dbReference type="Gene3D" id="3.40.50.11550">
    <property type="match status" value="1"/>
</dbReference>
<reference evidence="11 12" key="1">
    <citation type="submission" date="2024-02" db="EMBL/GenBank/DDBJ databases">
        <authorList>
            <person name="Chen Y."/>
            <person name="Shah S."/>
            <person name="Dougan E. K."/>
            <person name="Thang M."/>
            <person name="Chan C."/>
        </authorList>
    </citation>
    <scope>NUCLEOTIDE SEQUENCE [LARGE SCALE GENOMIC DNA]</scope>
</reference>
<comment type="caution">
    <text evidence="11">The sequence shown here is derived from an EMBL/GenBank/DDBJ whole genome shotgun (WGS) entry which is preliminary data.</text>
</comment>
<dbReference type="Gene3D" id="3.30.200.20">
    <property type="entry name" value="Phosphorylase Kinase, domain 1"/>
    <property type="match status" value="1"/>
</dbReference>
<comment type="catalytic activity">
    <reaction evidence="7">
        <text>L-threonyl-[protein] + ATP = O-phospho-L-threonyl-[protein] + ADP + H(+)</text>
        <dbReference type="Rhea" id="RHEA:46608"/>
        <dbReference type="Rhea" id="RHEA-COMP:11060"/>
        <dbReference type="Rhea" id="RHEA-COMP:11605"/>
        <dbReference type="ChEBI" id="CHEBI:15378"/>
        <dbReference type="ChEBI" id="CHEBI:30013"/>
        <dbReference type="ChEBI" id="CHEBI:30616"/>
        <dbReference type="ChEBI" id="CHEBI:61977"/>
        <dbReference type="ChEBI" id="CHEBI:456216"/>
        <dbReference type="EC" id="2.7.11.1"/>
    </reaction>
</comment>
<dbReference type="InterPro" id="IPR051131">
    <property type="entry name" value="NEK_Ser/Thr_kinase_NIMA"/>
</dbReference>
<dbReference type="InterPro" id="IPR007314">
    <property type="entry name" value="Cofac_haem-bd_dom"/>
</dbReference>
<keyword evidence="5" id="KW-0418">Kinase</keyword>
<evidence type="ECO:0000256" key="2">
    <source>
        <dbReference type="ARBA" id="ARBA00022527"/>
    </source>
</evidence>
<name>A0ABP0I4J5_9DINO</name>
<keyword evidence="2" id="KW-0723">Serine/threonine-protein kinase</keyword>
<dbReference type="Gene3D" id="1.10.510.10">
    <property type="entry name" value="Transferase(Phosphotransferase) domain 1"/>
    <property type="match status" value="1"/>
</dbReference>
<evidence type="ECO:0000256" key="5">
    <source>
        <dbReference type="ARBA" id="ARBA00022777"/>
    </source>
</evidence>
<dbReference type="CDD" id="cd14727">
    <property type="entry name" value="ChanN-like"/>
    <property type="match status" value="1"/>
</dbReference>
<gene>
    <name evidence="11" type="ORF">CCMP2556_LOCUS4474</name>
</gene>
<dbReference type="Pfam" id="PF04187">
    <property type="entry name" value="Cofac_haem_bdg"/>
    <property type="match status" value="1"/>
</dbReference>
<protein>
    <recommendedName>
        <fullName evidence="1">non-specific serine/threonine protein kinase</fullName>
        <ecNumber evidence="1">2.7.11.1</ecNumber>
    </recommendedName>
</protein>
<dbReference type="EMBL" id="CAXAMN010001836">
    <property type="protein sequence ID" value="CAK8996487.1"/>
    <property type="molecule type" value="Genomic_DNA"/>
</dbReference>
<keyword evidence="6 9" id="KW-0067">ATP-binding</keyword>
<evidence type="ECO:0000259" key="10">
    <source>
        <dbReference type="PROSITE" id="PS50011"/>
    </source>
</evidence>
<keyword evidence="12" id="KW-1185">Reference proteome</keyword>
<feature type="binding site" evidence="9">
    <location>
        <position position="48"/>
    </location>
    <ligand>
        <name>ATP</name>
        <dbReference type="ChEBI" id="CHEBI:30616"/>
    </ligand>
</feature>
<dbReference type="SUPFAM" id="SSF56112">
    <property type="entry name" value="Protein kinase-like (PK-like)"/>
    <property type="match status" value="1"/>
</dbReference>
<evidence type="ECO:0000256" key="7">
    <source>
        <dbReference type="ARBA" id="ARBA00047899"/>
    </source>
</evidence>
<accession>A0ABP0I4J5</accession>
<dbReference type="CDD" id="cd08215">
    <property type="entry name" value="STKc_Nek"/>
    <property type="match status" value="1"/>
</dbReference>
<organism evidence="11 12">
    <name type="scientific">Durusdinium trenchii</name>
    <dbReference type="NCBI Taxonomy" id="1381693"/>
    <lineage>
        <taxon>Eukaryota</taxon>
        <taxon>Sar</taxon>
        <taxon>Alveolata</taxon>
        <taxon>Dinophyceae</taxon>
        <taxon>Suessiales</taxon>
        <taxon>Symbiodiniaceae</taxon>
        <taxon>Durusdinium</taxon>
    </lineage>
</organism>
<feature type="domain" description="Protein kinase" evidence="10">
    <location>
        <begin position="19"/>
        <end position="278"/>
    </location>
</feature>
<evidence type="ECO:0000256" key="4">
    <source>
        <dbReference type="ARBA" id="ARBA00022741"/>
    </source>
</evidence>
<evidence type="ECO:0000256" key="9">
    <source>
        <dbReference type="PROSITE-ProRule" id="PRU10141"/>
    </source>
</evidence>